<evidence type="ECO:0000256" key="6">
    <source>
        <dbReference type="SAM" id="Phobius"/>
    </source>
</evidence>
<comment type="subcellular location">
    <subcellularLocation>
        <location evidence="1">Cell membrane</location>
        <topology evidence="1">Multi-pass membrane protein</topology>
    </subcellularLocation>
</comment>
<dbReference type="GO" id="GO:0005886">
    <property type="term" value="C:plasma membrane"/>
    <property type="evidence" value="ECO:0007669"/>
    <property type="project" value="UniProtKB-SubCell"/>
</dbReference>
<dbReference type="PANTHER" id="PTHR43370:SF2">
    <property type="entry name" value="ABC TRANSPORTER PERMEASE PROTEIN"/>
    <property type="match status" value="1"/>
</dbReference>
<gene>
    <name evidence="8" type="ORF">DYP60_04490</name>
</gene>
<evidence type="ECO:0000256" key="1">
    <source>
        <dbReference type="ARBA" id="ARBA00004651"/>
    </source>
</evidence>
<dbReference type="InterPro" id="IPR001851">
    <property type="entry name" value="ABC_transp_permease"/>
</dbReference>
<dbReference type="PANTHER" id="PTHR43370">
    <property type="entry name" value="SUGAR ABC TRANSPORTER INTEGRAL MEMBRANE PROTEIN-RELATED"/>
    <property type="match status" value="1"/>
</dbReference>
<feature type="chain" id="PRO_5016621629" evidence="7">
    <location>
        <begin position="23"/>
        <end position="321"/>
    </location>
</feature>
<dbReference type="AlphaFoldDB" id="A0A372MI45"/>
<evidence type="ECO:0000256" key="2">
    <source>
        <dbReference type="ARBA" id="ARBA00022475"/>
    </source>
</evidence>
<proteinExistence type="predicted"/>
<feature type="transmembrane region" description="Helical" evidence="6">
    <location>
        <begin position="145"/>
        <end position="167"/>
    </location>
</feature>
<dbReference type="CDD" id="cd06580">
    <property type="entry name" value="TM_PBP1_transp_TpRbsC_like"/>
    <property type="match status" value="1"/>
</dbReference>
<feature type="transmembrane region" description="Helical" evidence="6">
    <location>
        <begin position="279"/>
        <end position="298"/>
    </location>
</feature>
<feature type="transmembrane region" description="Helical" evidence="6">
    <location>
        <begin position="60"/>
        <end position="83"/>
    </location>
</feature>
<evidence type="ECO:0000256" key="3">
    <source>
        <dbReference type="ARBA" id="ARBA00022692"/>
    </source>
</evidence>
<protein>
    <submittedName>
        <fullName evidence="8">ABC transporter permease</fullName>
    </submittedName>
</protein>
<dbReference type="EMBL" id="QUWK01000004">
    <property type="protein sequence ID" value="RFU95451.1"/>
    <property type="molecule type" value="Genomic_DNA"/>
</dbReference>
<evidence type="ECO:0000313" key="8">
    <source>
        <dbReference type="EMBL" id="RFU95451.1"/>
    </source>
</evidence>
<keyword evidence="9" id="KW-1185">Reference proteome</keyword>
<dbReference type="Pfam" id="PF02653">
    <property type="entry name" value="BPD_transp_2"/>
    <property type="match status" value="1"/>
</dbReference>
<feature type="signal peptide" evidence="7">
    <location>
        <begin position="1"/>
        <end position="22"/>
    </location>
</feature>
<keyword evidence="3 6" id="KW-0812">Transmembrane</keyword>
<accession>A0A372MI45</accession>
<comment type="caution">
    <text evidence="8">The sequence shown here is derived from an EMBL/GenBank/DDBJ whole genome shotgun (WGS) entry which is preliminary data.</text>
</comment>
<evidence type="ECO:0000313" key="9">
    <source>
        <dbReference type="Proteomes" id="UP000264002"/>
    </source>
</evidence>
<reference evidence="8 9" key="2">
    <citation type="submission" date="2018-09" db="EMBL/GenBank/DDBJ databases">
        <title>Genome of Sphaerochaeta halotolerans strain 4-11.</title>
        <authorList>
            <person name="Nazina T.N."/>
            <person name="Sokolova D.S."/>
        </authorList>
    </citation>
    <scope>NUCLEOTIDE SEQUENCE [LARGE SCALE GENOMIC DNA]</scope>
    <source>
        <strain evidence="8 9">4-11</strain>
    </source>
</reference>
<dbReference type="Proteomes" id="UP000264002">
    <property type="component" value="Unassembled WGS sequence"/>
</dbReference>
<keyword evidence="4 6" id="KW-1133">Transmembrane helix</keyword>
<keyword evidence="5 6" id="KW-0472">Membrane</keyword>
<organism evidence="8 9">
    <name type="scientific">Sphaerochaeta halotolerans</name>
    <dbReference type="NCBI Taxonomy" id="2293840"/>
    <lineage>
        <taxon>Bacteria</taxon>
        <taxon>Pseudomonadati</taxon>
        <taxon>Spirochaetota</taxon>
        <taxon>Spirochaetia</taxon>
        <taxon>Spirochaetales</taxon>
        <taxon>Sphaerochaetaceae</taxon>
        <taxon>Sphaerochaeta</taxon>
    </lineage>
</organism>
<feature type="transmembrane region" description="Helical" evidence="6">
    <location>
        <begin position="90"/>
        <end position="108"/>
    </location>
</feature>
<feature type="transmembrane region" description="Helical" evidence="6">
    <location>
        <begin position="232"/>
        <end position="259"/>
    </location>
</feature>
<reference evidence="9" key="1">
    <citation type="submission" date="2018-08" db="EMBL/GenBank/DDBJ databases">
        <authorList>
            <person name="Grouzdev D.S."/>
            <person name="Krutkina M.S."/>
        </authorList>
    </citation>
    <scope>NUCLEOTIDE SEQUENCE [LARGE SCALE GENOMIC DNA]</scope>
    <source>
        <strain evidence="9">4-11</strain>
    </source>
</reference>
<sequence length="321" mass="34054">MLDFITKLLAATLAMGTSLAYATLGEVYTQKTGILNLGMEGIMLMGALAGFTTAFNTGNLYLALMMAMLVGGFFSLIHAFLCITMRANQVPAGLAITMFGTGLANFLGERLGPASNGYNLTGMNIPSKFSNIAIPFLSDIPILGALFDVSLLTYALYLLIPFAWFFMYKTKHGMVVRAVGENPRTAASMGISVSKIRYIYTVIGGMLAGLGGACLSLSFTPSWNEGMTGGKGWIVIALVIFSTWNPARVVIGTLVFGGITSLQFSLQAAGLKMVIPSQFLGFSPYLITLVALATMTIINQKKKGSFASPSALGTSFAIDDK</sequence>
<name>A0A372MI45_9SPIR</name>
<evidence type="ECO:0000256" key="4">
    <source>
        <dbReference type="ARBA" id="ARBA00022989"/>
    </source>
</evidence>
<feature type="transmembrane region" description="Helical" evidence="6">
    <location>
        <begin position="198"/>
        <end position="220"/>
    </location>
</feature>
<dbReference type="GO" id="GO:0022857">
    <property type="term" value="F:transmembrane transporter activity"/>
    <property type="evidence" value="ECO:0007669"/>
    <property type="project" value="InterPro"/>
</dbReference>
<keyword evidence="2" id="KW-1003">Cell membrane</keyword>
<evidence type="ECO:0000256" key="7">
    <source>
        <dbReference type="SAM" id="SignalP"/>
    </source>
</evidence>
<keyword evidence="7" id="KW-0732">Signal</keyword>
<evidence type="ECO:0000256" key="5">
    <source>
        <dbReference type="ARBA" id="ARBA00023136"/>
    </source>
</evidence>